<dbReference type="GO" id="GO:0009898">
    <property type="term" value="C:cytoplasmic side of plasma membrane"/>
    <property type="evidence" value="ECO:0007669"/>
    <property type="project" value="TreeGrafter"/>
</dbReference>
<sequence length="327" mass="35200">MPSESSISPDQHIDAHMLRPAPPVPRTGWRGVAYRVTDGRWNPGVSSAEQRRRAREAQIGAALNGKHVTAYFCLKGGISKTSTTAAVATALANLRPDPVLAIDANPDAGDLSERLVGKKLSGITELARNIESVHSVEDLAQFTVSAGRLVVLPGEPNPVLGDSLSSQDFERILGTVQRFYSNVHVDCGTGVTHPLMSGILRHATTVVIPAAWSVTGARRAMESIQWLRDSGFVHLADNCVVVLTSKDIVSSHVDKKSVQRHLAARSELIVVPADPHMADGGQIDWEHLKPKTREAFLNIAEAVSRRFATQQSNDHAASTGSDLVLQS</sequence>
<dbReference type="RefSeq" id="WP_154657581.1">
    <property type="nucleotide sequence ID" value="NZ_JAAFNI010000001.1"/>
</dbReference>
<accession>A0A239VSU4</accession>
<proteinExistence type="predicted"/>
<evidence type="ECO:0000313" key="2">
    <source>
        <dbReference type="EMBL" id="SNV25317.1"/>
    </source>
</evidence>
<dbReference type="InterPro" id="IPR027417">
    <property type="entry name" value="P-loop_NTPase"/>
</dbReference>
<dbReference type="STRING" id="1121387.GCA_000429885_00594"/>
<feature type="region of interest" description="Disordered" evidence="1">
    <location>
        <begin position="1"/>
        <end position="24"/>
    </location>
</feature>
<organism evidence="2 3">
    <name type="scientific">Dermatophilus congolensis</name>
    <dbReference type="NCBI Taxonomy" id="1863"/>
    <lineage>
        <taxon>Bacteria</taxon>
        <taxon>Bacillati</taxon>
        <taxon>Actinomycetota</taxon>
        <taxon>Actinomycetes</taxon>
        <taxon>Micrococcales</taxon>
        <taxon>Dermatophilaceae</taxon>
        <taxon>Dermatophilus</taxon>
    </lineage>
</organism>
<protein>
    <submittedName>
        <fullName evidence="2">Flp pilus assembly protein, ATPase CpaE</fullName>
    </submittedName>
</protein>
<dbReference type="GO" id="GO:0005829">
    <property type="term" value="C:cytosol"/>
    <property type="evidence" value="ECO:0007669"/>
    <property type="project" value="TreeGrafter"/>
</dbReference>
<dbReference type="SUPFAM" id="SSF52540">
    <property type="entry name" value="P-loop containing nucleoside triphosphate hydrolases"/>
    <property type="match status" value="1"/>
</dbReference>
<dbReference type="GO" id="GO:0005524">
    <property type="term" value="F:ATP binding"/>
    <property type="evidence" value="ECO:0007669"/>
    <property type="project" value="TreeGrafter"/>
</dbReference>
<name>A0A239VSU4_9MICO</name>
<dbReference type="GO" id="GO:0016887">
    <property type="term" value="F:ATP hydrolysis activity"/>
    <property type="evidence" value="ECO:0007669"/>
    <property type="project" value="TreeGrafter"/>
</dbReference>
<reference evidence="2 3" key="1">
    <citation type="submission" date="2017-06" db="EMBL/GenBank/DDBJ databases">
        <authorList>
            <consortium name="Pathogen Informatics"/>
        </authorList>
    </citation>
    <scope>NUCLEOTIDE SEQUENCE [LARGE SCALE GENOMIC DNA]</scope>
    <source>
        <strain evidence="2 3">NCTC13039</strain>
    </source>
</reference>
<dbReference type="EMBL" id="LT906453">
    <property type="protein sequence ID" value="SNV25317.1"/>
    <property type="molecule type" value="Genomic_DNA"/>
</dbReference>
<keyword evidence="3" id="KW-1185">Reference proteome</keyword>
<dbReference type="Proteomes" id="UP000242637">
    <property type="component" value="Chromosome 1"/>
</dbReference>
<dbReference type="GO" id="GO:0051782">
    <property type="term" value="P:negative regulation of cell division"/>
    <property type="evidence" value="ECO:0007669"/>
    <property type="project" value="TreeGrafter"/>
</dbReference>
<dbReference type="PANTHER" id="PTHR43384">
    <property type="entry name" value="SEPTUM SITE-DETERMINING PROTEIN MIND HOMOLOG, CHLOROPLASTIC-RELATED"/>
    <property type="match status" value="1"/>
</dbReference>
<dbReference type="GeneID" id="63460618"/>
<dbReference type="KEGG" id="dco:SAMEA4475696_2227"/>
<gene>
    <name evidence="2" type="ORF">SAMEA4475696_02227</name>
</gene>
<dbReference type="InterPro" id="IPR050625">
    <property type="entry name" value="ParA/MinD_ATPase"/>
</dbReference>
<dbReference type="OrthoDB" id="3204399at2"/>
<dbReference type="PANTHER" id="PTHR43384:SF14">
    <property type="entry name" value="ESX-1 SECRETION-ASSOCIATED PROTEIN ESPI"/>
    <property type="match status" value="1"/>
</dbReference>
<evidence type="ECO:0000313" key="3">
    <source>
        <dbReference type="Proteomes" id="UP000242637"/>
    </source>
</evidence>
<dbReference type="Gene3D" id="3.40.50.300">
    <property type="entry name" value="P-loop containing nucleotide triphosphate hydrolases"/>
    <property type="match status" value="1"/>
</dbReference>
<evidence type="ECO:0000256" key="1">
    <source>
        <dbReference type="SAM" id="MobiDB-lite"/>
    </source>
</evidence>
<dbReference type="AlphaFoldDB" id="A0A239VSU4"/>